<reference evidence="1" key="2">
    <citation type="submission" date="2020-11" db="EMBL/GenBank/DDBJ databases">
        <title>Whole genome sequencing of Colletotrichum sp.</title>
        <authorList>
            <person name="Li H."/>
        </authorList>
    </citation>
    <scope>NUCLEOTIDE SEQUENCE</scope>
    <source>
        <strain evidence="1">CkLH20</strain>
    </source>
</reference>
<keyword evidence="2" id="KW-1185">Reference proteome</keyword>
<evidence type="ECO:0000313" key="1">
    <source>
        <dbReference type="EMBL" id="KAF9871261.1"/>
    </source>
</evidence>
<organism evidence="1 2">
    <name type="scientific">Colletotrichum karsti</name>
    <dbReference type="NCBI Taxonomy" id="1095194"/>
    <lineage>
        <taxon>Eukaryota</taxon>
        <taxon>Fungi</taxon>
        <taxon>Dikarya</taxon>
        <taxon>Ascomycota</taxon>
        <taxon>Pezizomycotina</taxon>
        <taxon>Sordariomycetes</taxon>
        <taxon>Hypocreomycetidae</taxon>
        <taxon>Glomerellales</taxon>
        <taxon>Glomerellaceae</taxon>
        <taxon>Colletotrichum</taxon>
        <taxon>Colletotrichum boninense species complex</taxon>
    </lineage>
</organism>
<dbReference type="AlphaFoldDB" id="A0A9P6LFK3"/>
<proteinExistence type="predicted"/>
<dbReference type="Proteomes" id="UP000781932">
    <property type="component" value="Unassembled WGS sequence"/>
</dbReference>
<name>A0A9P6LFK3_9PEZI</name>
<evidence type="ECO:0000313" key="2">
    <source>
        <dbReference type="Proteomes" id="UP000781932"/>
    </source>
</evidence>
<dbReference type="GeneID" id="62166970"/>
<protein>
    <submittedName>
        <fullName evidence="1">Uncharacterized protein</fullName>
    </submittedName>
</protein>
<dbReference type="RefSeq" id="XP_038740722.1">
    <property type="nucleotide sequence ID" value="XM_038893896.1"/>
</dbReference>
<sequence>MQFKIHDTDLGKKQTTYCCVSDQCQHHLIASTDSILHSNVAFLQHLQSRNLCDIIRGAVVDTRQNFAKRILDPPQHTDIARERCGDKFVPEEQDLNSLPMREVVANRHGILRPLDAEEAVDDVVAKLRVLCGRIEEVVLRVIVAYGQVHVNARKARDSHAGTRASSSRDSLACLRKVLSFSRFSAVTLSRAKFCSSSMAAWKLIKKLF</sequence>
<comment type="caution">
    <text evidence="1">The sequence shown here is derived from an EMBL/GenBank/DDBJ whole genome shotgun (WGS) entry which is preliminary data.</text>
</comment>
<dbReference type="EMBL" id="JAATWM020000046">
    <property type="protein sequence ID" value="KAF9871261.1"/>
    <property type="molecule type" value="Genomic_DNA"/>
</dbReference>
<accession>A0A9P6LFK3</accession>
<gene>
    <name evidence="1" type="ORF">CkaCkLH20_11182</name>
</gene>
<reference evidence="1" key="1">
    <citation type="submission" date="2020-03" db="EMBL/GenBank/DDBJ databases">
        <authorList>
            <person name="He L."/>
        </authorList>
    </citation>
    <scope>NUCLEOTIDE SEQUENCE</scope>
    <source>
        <strain evidence="1">CkLH20</strain>
    </source>
</reference>